<evidence type="ECO:0000313" key="3">
    <source>
        <dbReference type="Proteomes" id="UP000270021"/>
    </source>
</evidence>
<keyword evidence="2" id="KW-0808">Transferase</keyword>
<dbReference type="InterPro" id="IPR002629">
    <property type="entry name" value="Met_Synth_C/arc"/>
</dbReference>
<dbReference type="GO" id="GO:0003871">
    <property type="term" value="F:5-methyltetrahydropteroyltriglutamate-homocysteine S-methyltransferase activity"/>
    <property type="evidence" value="ECO:0007669"/>
    <property type="project" value="InterPro"/>
</dbReference>
<reference evidence="2 3" key="1">
    <citation type="submission" date="2018-12" db="EMBL/GenBank/DDBJ databases">
        <title>Complete genome sequence of Flaviflexus salsibiostraticola KCTC 33148.</title>
        <authorList>
            <person name="Bae J.-W."/>
        </authorList>
    </citation>
    <scope>NUCLEOTIDE SEQUENCE [LARGE SCALE GENOMIC DNA]</scope>
    <source>
        <strain evidence="2 3">KCTC 33148</strain>
    </source>
</reference>
<dbReference type="InterPro" id="IPR038071">
    <property type="entry name" value="UROD/MetE-like_sf"/>
</dbReference>
<keyword evidence="3" id="KW-1185">Reference proteome</keyword>
<dbReference type="GO" id="GO:0009086">
    <property type="term" value="P:methionine biosynthetic process"/>
    <property type="evidence" value="ECO:0007669"/>
    <property type="project" value="InterPro"/>
</dbReference>
<dbReference type="EMBL" id="CP034438">
    <property type="protein sequence ID" value="AZN30748.1"/>
    <property type="molecule type" value="Genomic_DNA"/>
</dbReference>
<organism evidence="2 3">
    <name type="scientific">Flaviflexus salsibiostraticola</name>
    <dbReference type="NCBI Taxonomy" id="1282737"/>
    <lineage>
        <taxon>Bacteria</taxon>
        <taxon>Bacillati</taxon>
        <taxon>Actinomycetota</taxon>
        <taxon>Actinomycetes</taxon>
        <taxon>Actinomycetales</taxon>
        <taxon>Actinomycetaceae</taxon>
        <taxon>Flaviflexus</taxon>
    </lineage>
</organism>
<evidence type="ECO:0000313" key="2">
    <source>
        <dbReference type="EMBL" id="AZN30748.1"/>
    </source>
</evidence>
<gene>
    <name evidence="2" type="ORF">EJO69_10885</name>
</gene>
<proteinExistence type="predicted"/>
<feature type="domain" description="Cobalamin-independent methionine synthase MetE C-terminal/archaeal" evidence="1">
    <location>
        <begin position="6"/>
        <end position="70"/>
    </location>
</feature>
<dbReference type="OrthoDB" id="244285at2"/>
<dbReference type="CDD" id="cd03311">
    <property type="entry name" value="CIMS_C_terminal_like"/>
    <property type="match status" value="1"/>
</dbReference>
<protein>
    <submittedName>
        <fullName evidence="2">Epoxyalkane--coenzyme M transferase</fullName>
    </submittedName>
</protein>
<dbReference type="AlphaFoldDB" id="A0A3Q8WUS9"/>
<dbReference type="SUPFAM" id="SSF51726">
    <property type="entry name" value="UROD/MetE-like"/>
    <property type="match status" value="1"/>
</dbReference>
<name>A0A3Q8WUS9_9ACTO</name>
<dbReference type="Gene3D" id="3.20.20.210">
    <property type="match status" value="1"/>
</dbReference>
<evidence type="ECO:0000259" key="1">
    <source>
        <dbReference type="Pfam" id="PF01717"/>
    </source>
</evidence>
<dbReference type="Proteomes" id="UP000270021">
    <property type="component" value="Chromosome"/>
</dbReference>
<dbReference type="Pfam" id="PF01717">
    <property type="entry name" value="Meth_synt_2"/>
    <property type="match status" value="2"/>
</dbReference>
<sequence>MAETIRTTHVGSLPRPTALIEENIALQKGELDRGEFDQRLQSHINDVVAQQLEAGIDLVNDGEYGKPMVEEIEPTAWVYYAWHRFDGLGFAEHRDGVMPNPNEVPGKYDEPELTTYANRRDYSAFKDAYLSDPYNAGIMAALDNPTAPAIVKEVTYIGQDAVRADAEGLRSALAAAGAEGRGFISSISPGMLSSMGNAHYESRHDAGMALAAELNKEYRAIVDAGHTLQIDAPDLADSWDQMNPAPSVEEYLKYVRHSVEEINESIKGIDRDKVRIHICWGSWHGPHTTDIPFDDIVDTVFEANAGAFSFEAANPRHAWEWKIWKNRTLPKGVKLIPGVISHNTNIVEHPETVAQSIIRFAELVGPENVIASTDCGLGGRLHSQLAWAKLRALGEGAQLAEKYMGL</sequence>
<accession>A0A3Q8WUS9</accession>
<dbReference type="PANTHER" id="PTHR43844">
    <property type="entry name" value="METHIONINE SYNTHASE"/>
    <property type="match status" value="1"/>
</dbReference>
<feature type="domain" description="Cobalamin-independent methionine synthase MetE C-terminal/archaeal" evidence="1">
    <location>
        <begin position="201"/>
        <end position="393"/>
    </location>
</feature>
<dbReference type="PANTHER" id="PTHR43844:SF1">
    <property type="entry name" value="METHIONINE SYNTHASE"/>
    <property type="match status" value="1"/>
</dbReference>
<dbReference type="KEGG" id="fsl:EJO69_10885"/>
<dbReference type="GO" id="GO:0008270">
    <property type="term" value="F:zinc ion binding"/>
    <property type="evidence" value="ECO:0007669"/>
    <property type="project" value="InterPro"/>
</dbReference>
<dbReference type="RefSeq" id="WP_126041762.1">
    <property type="nucleotide sequence ID" value="NZ_CP034438.1"/>
</dbReference>